<keyword evidence="5" id="KW-0479">Metal-binding</keyword>
<dbReference type="Pfam" id="PF00384">
    <property type="entry name" value="Molybdopterin"/>
    <property type="match status" value="1"/>
</dbReference>
<keyword evidence="9" id="KW-0520">NAD</keyword>
<comment type="similarity">
    <text evidence="2">Belongs to the complex I 75 kDa subunit family.</text>
</comment>
<dbReference type="EMBL" id="QNGE01021721">
    <property type="protein sequence ID" value="KAA3669862.1"/>
    <property type="molecule type" value="Genomic_DNA"/>
</dbReference>
<dbReference type="SUPFAM" id="SSF53706">
    <property type="entry name" value="Formate dehydrogenase/DMSO reductase, domains 1-3"/>
    <property type="match status" value="1"/>
</dbReference>
<feature type="domain" description="4Fe-4S Mo/W bis-MGD-type" evidence="11">
    <location>
        <begin position="1"/>
        <end position="22"/>
    </location>
</feature>
<comment type="cofactor">
    <cofactor evidence="10">
        <name>[2Fe-2S] cluster</name>
        <dbReference type="ChEBI" id="CHEBI:190135"/>
    </cofactor>
</comment>
<evidence type="ECO:0000256" key="4">
    <source>
        <dbReference type="ARBA" id="ARBA00022485"/>
    </source>
</evidence>
<evidence type="ECO:0000256" key="3">
    <source>
        <dbReference type="ARBA" id="ARBA00013888"/>
    </source>
</evidence>
<gene>
    <name evidence="12" type="ORF">DEA37_0010315</name>
</gene>
<feature type="non-terminal residue" evidence="12">
    <location>
        <position position="1"/>
    </location>
</feature>
<keyword evidence="6" id="KW-1278">Translocase</keyword>
<dbReference type="PANTHER" id="PTHR43105:SF13">
    <property type="entry name" value="NADH-UBIQUINONE OXIDOREDUCTASE 75 KDA SUBUNIT, MITOCHONDRIAL"/>
    <property type="match status" value="1"/>
</dbReference>
<dbReference type="GO" id="GO:0016020">
    <property type="term" value="C:membrane"/>
    <property type="evidence" value="ECO:0007669"/>
    <property type="project" value="TreeGrafter"/>
</dbReference>
<evidence type="ECO:0000256" key="1">
    <source>
        <dbReference type="ARBA" id="ARBA00001966"/>
    </source>
</evidence>
<dbReference type="Proteomes" id="UP000324629">
    <property type="component" value="Unassembled WGS sequence"/>
</dbReference>
<accession>A0A5J4N2Q6</accession>
<dbReference type="PANTHER" id="PTHR43105">
    <property type="entry name" value="RESPIRATORY NITRATE REDUCTASE"/>
    <property type="match status" value="1"/>
</dbReference>
<evidence type="ECO:0000313" key="12">
    <source>
        <dbReference type="EMBL" id="KAA3669862.1"/>
    </source>
</evidence>
<proteinExistence type="inferred from homology"/>
<name>A0A5J4N2Q6_9TREM</name>
<evidence type="ECO:0000256" key="5">
    <source>
        <dbReference type="ARBA" id="ARBA00022723"/>
    </source>
</evidence>
<sequence length="104" mass="11547">DVNEEWLADKGRFCYDGLSRQRLVVPMIRQTHGKLEDCTWEDALIVVGEKLLSLTDPTRPSIPANQVAGVVGPFADAEAMVALKDLINRFNSELCCTEEAFPPN</sequence>
<evidence type="ECO:0000256" key="7">
    <source>
        <dbReference type="ARBA" id="ARBA00023004"/>
    </source>
</evidence>
<reference evidence="12 13" key="1">
    <citation type="journal article" date="2019" name="Gigascience">
        <title>Whole-genome sequence of the oriental lung fluke Paragonimus westermani.</title>
        <authorList>
            <person name="Oey H."/>
            <person name="Zakrzewski M."/>
            <person name="Narain K."/>
            <person name="Devi K.R."/>
            <person name="Agatsuma T."/>
            <person name="Nawaratna S."/>
            <person name="Gobert G.N."/>
            <person name="Jones M.K."/>
            <person name="Ragan M.A."/>
            <person name="McManus D.P."/>
            <person name="Krause L."/>
        </authorList>
    </citation>
    <scope>NUCLEOTIDE SEQUENCE [LARGE SCALE GENOMIC DNA]</scope>
    <source>
        <strain evidence="12 13">IND2009</strain>
    </source>
</reference>
<dbReference type="InterPro" id="IPR006656">
    <property type="entry name" value="Mopterin_OxRdtase"/>
</dbReference>
<keyword evidence="4" id="KW-0004">4Fe-4S</keyword>
<evidence type="ECO:0000256" key="6">
    <source>
        <dbReference type="ARBA" id="ARBA00022967"/>
    </source>
</evidence>
<feature type="non-terminal residue" evidence="12">
    <location>
        <position position="104"/>
    </location>
</feature>
<evidence type="ECO:0000259" key="11">
    <source>
        <dbReference type="PROSITE" id="PS51669"/>
    </source>
</evidence>
<comment type="caution">
    <text evidence="12">The sequence shown here is derived from an EMBL/GenBank/DDBJ whole genome shotgun (WGS) entry which is preliminary data.</text>
</comment>
<dbReference type="Pfam" id="PF22151">
    <property type="entry name" value="Fer4_NDSU1"/>
    <property type="match status" value="1"/>
</dbReference>
<keyword evidence="7" id="KW-0408">Iron</keyword>
<dbReference type="GO" id="GO:0046872">
    <property type="term" value="F:metal ion binding"/>
    <property type="evidence" value="ECO:0007669"/>
    <property type="project" value="UniProtKB-KW"/>
</dbReference>
<dbReference type="GO" id="GO:0016491">
    <property type="term" value="F:oxidoreductase activity"/>
    <property type="evidence" value="ECO:0007669"/>
    <property type="project" value="InterPro"/>
</dbReference>
<protein>
    <recommendedName>
        <fullName evidence="3">NADH-ubiquinone oxidoreductase 75 kDa subunit, mitochondrial</fullName>
    </recommendedName>
</protein>
<evidence type="ECO:0000256" key="10">
    <source>
        <dbReference type="ARBA" id="ARBA00034078"/>
    </source>
</evidence>
<evidence type="ECO:0000256" key="8">
    <source>
        <dbReference type="ARBA" id="ARBA00023014"/>
    </source>
</evidence>
<dbReference type="InterPro" id="IPR006963">
    <property type="entry name" value="Mopterin_OxRdtase_4Fe-4S_dom"/>
</dbReference>
<organism evidence="12 13">
    <name type="scientific">Paragonimus westermani</name>
    <dbReference type="NCBI Taxonomy" id="34504"/>
    <lineage>
        <taxon>Eukaryota</taxon>
        <taxon>Metazoa</taxon>
        <taxon>Spiralia</taxon>
        <taxon>Lophotrochozoa</taxon>
        <taxon>Platyhelminthes</taxon>
        <taxon>Trematoda</taxon>
        <taxon>Digenea</taxon>
        <taxon>Plagiorchiida</taxon>
        <taxon>Troglotremata</taxon>
        <taxon>Troglotrematidae</taxon>
        <taxon>Paragonimus</taxon>
    </lineage>
</organism>
<dbReference type="PROSITE" id="PS51669">
    <property type="entry name" value="4FE4S_MOW_BIS_MGD"/>
    <property type="match status" value="1"/>
</dbReference>
<dbReference type="GO" id="GO:0051539">
    <property type="term" value="F:4 iron, 4 sulfur cluster binding"/>
    <property type="evidence" value="ECO:0007669"/>
    <property type="project" value="UniProtKB-KW"/>
</dbReference>
<comment type="cofactor">
    <cofactor evidence="1">
        <name>[4Fe-4S] cluster</name>
        <dbReference type="ChEBI" id="CHEBI:49883"/>
    </cofactor>
</comment>
<evidence type="ECO:0000256" key="2">
    <source>
        <dbReference type="ARBA" id="ARBA00005404"/>
    </source>
</evidence>
<keyword evidence="13" id="KW-1185">Reference proteome</keyword>
<dbReference type="AlphaFoldDB" id="A0A5J4N2Q6"/>
<evidence type="ECO:0000313" key="13">
    <source>
        <dbReference type="Proteomes" id="UP000324629"/>
    </source>
</evidence>
<keyword evidence="8" id="KW-0411">Iron-sulfur</keyword>
<dbReference type="InterPro" id="IPR050123">
    <property type="entry name" value="Prok_molybdopt-oxidoreductase"/>
</dbReference>
<evidence type="ECO:0000256" key="9">
    <source>
        <dbReference type="ARBA" id="ARBA00023027"/>
    </source>
</evidence>